<dbReference type="AlphaFoldDB" id="A0A6A3K3U0"/>
<organism evidence="3 8">
    <name type="scientific">Phytophthora rubi</name>
    <dbReference type="NCBI Taxonomy" id="129364"/>
    <lineage>
        <taxon>Eukaryota</taxon>
        <taxon>Sar</taxon>
        <taxon>Stramenopiles</taxon>
        <taxon>Oomycota</taxon>
        <taxon>Peronosporomycetes</taxon>
        <taxon>Peronosporales</taxon>
        <taxon>Peronosporaceae</taxon>
        <taxon>Phytophthora</taxon>
    </lineage>
</organism>
<dbReference type="InterPro" id="IPR004875">
    <property type="entry name" value="DDE_SF_endonuclease_dom"/>
</dbReference>
<feature type="compositionally biased region" description="Basic and acidic residues" evidence="1">
    <location>
        <begin position="385"/>
        <end position="397"/>
    </location>
</feature>
<dbReference type="Pfam" id="PF03184">
    <property type="entry name" value="DDE_1"/>
    <property type="match status" value="1"/>
</dbReference>
<dbReference type="GO" id="GO:0003677">
    <property type="term" value="F:DNA binding"/>
    <property type="evidence" value="ECO:0007669"/>
    <property type="project" value="TreeGrafter"/>
</dbReference>
<dbReference type="EMBL" id="QXFV01001423">
    <property type="protein sequence ID" value="KAE9006227.1"/>
    <property type="molecule type" value="Genomic_DNA"/>
</dbReference>
<protein>
    <recommendedName>
        <fullName evidence="2">DDE-1 domain-containing protein</fullName>
    </recommendedName>
</protein>
<dbReference type="InterPro" id="IPR050863">
    <property type="entry name" value="CenT-Element_Derived"/>
</dbReference>
<evidence type="ECO:0000259" key="2">
    <source>
        <dbReference type="Pfam" id="PF03184"/>
    </source>
</evidence>
<evidence type="ECO:0000313" key="5">
    <source>
        <dbReference type="EMBL" id="KAE9299219.1"/>
    </source>
</evidence>
<keyword evidence="7" id="KW-1185">Reference proteome</keyword>
<dbReference type="PANTHER" id="PTHR19303">
    <property type="entry name" value="TRANSPOSON"/>
    <property type="match status" value="1"/>
</dbReference>
<evidence type="ECO:0000313" key="4">
    <source>
        <dbReference type="EMBL" id="KAE9006227.1"/>
    </source>
</evidence>
<dbReference type="EMBL" id="QXFU01001450">
    <property type="protein sequence ID" value="KAE9002166.1"/>
    <property type="molecule type" value="Genomic_DNA"/>
</dbReference>
<evidence type="ECO:0000313" key="8">
    <source>
        <dbReference type="Proteomes" id="UP000435112"/>
    </source>
</evidence>
<evidence type="ECO:0000313" key="3">
    <source>
        <dbReference type="EMBL" id="KAE9002166.1"/>
    </source>
</evidence>
<dbReference type="PANTHER" id="PTHR19303:SF74">
    <property type="entry name" value="POGO TRANSPOSABLE ELEMENT WITH KRAB DOMAIN"/>
    <property type="match status" value="1"/>
</dbReference>
<evidence type="ECO:0000313" key="6">
    <source>
        <dbReference type="Proteomes" id="UP000429607"/>
    </source>
</evidence>
<sequence length="397" mass="44716">MFCDLVRQSALATSIKEVSKEFPNIKWIQRWMKKHSDVLSYRKGRILDVKRAECSKEDNVRYYFNKLSKVLTELGLTNKPAQIWNCDETGMTAQGNCNERVICPKGMAANVQRSSDRENVSMMGCINAAGGYIPPLYIYAGARRKVSWLEKAPVNSKCAVTESSNINIHIFLLWFKWFVALLPPARPQLLILDGHFAHISLATVKFGADNGVRIFVLLAHTSHFLQPLDVGVFQTFKALCNKGVSQFPLDHSAALPVKDDVAGISKVPFETAFSVKNIKRDFRDTGIFPLSLEMMLNKMVGGKPAANPVTLRYHSMMVPRFDGRAVDARTQAALKRRKLDLDTLNVVHLSLKMLLEPQPQQRPKGDFMDEKVSGGKLLSYDEMLDEQRAKDEAKRAK</sequence>
<dbReference type="EMBL" id="QXFT01002380">
    <property type="protein sequence ID" value="KAE9299219.1"/>
    <property type="molecule type" value="Genomic_DNA"/>
</dbReference>
<feature type="region of interest" description="Disordered" evidence="1">
    <location>
        <begin position="378"/>
        <end position="397"/>
    </location>
</feature>
<dbReference type="OrthoDB" id="128940at2759"/>
<dbReference type="Proteomes" id="UP000429607">
    <property type="component" value="Unassembled WGS sequence"/>
</dbReference>
<comment type="caution">
    <text evidence="3">The sequence shown here is derived from an EMBL/GenBank/DDBJ whole genome shotgun (WGS) entry which is preliminary data.</text>
</comment>
<dbReference type="Proteomes" id="UP000435112">
    <property type="component" value="Unassembled WGS sequence"/>
</dbReference>
<accession>A0A6A3K3U0</accession>
<evidence type="ECO:0000256" key="1">
    <source>
        <dbReference type="SAM" id="MobiDB-lite"/>
    </source>
</evidence>
<dbReference type="GO" id="GO:0005634">
    <property type="term" value="C:nucleus"/>
    <property type="evidence" value="ECO:0007669"/>
    <property type="project" value="TreeGrafter"/>
</dbReference>
<proteinExistence type="predicted"/>
<reference evidence="6 8" key="1">
    <citation type="submission" date="2018-09" db="EMBL/GenBank/DDBJ databases">
        <title>Genomic investigation of the strawberry pathogen Phytophthora fragariae indicates pathogenicity is determined by transcriptional variation in three key races.</title>
        <authorList>
            <person name="Adams T.M."/>
            <person name="Armitage A.D."/>
            <person name="Sobczyk M.K."/>
            <person name="Bates H.J."/>
            <person name="Dunwell J.M."/>
            <person name="Nellist C.F."/>
            <person name="Harrison R.J."/>
        </authorList>
    </citation>
    <scope>NUCLEOTIDE SEQUENCE [LARGE SCALE GENOMIC DNA]</scope>
    <source>
        <strain evidence="4 6">SCRP249</strain>
        <strain evidence="3 8">SCRP324</strain>
        <strain evidence="5 7">SCRP333</strain>
    </source>
</reference>
<feature type="domain" description="DDE-1" evidence="2">
    <location>
        <begin position="120"/>
        <end position="247"/>
    </location>
</feature>
<dbReference type="Proteomes" id="UP000434957">
    <property type="component" value="Unassembled WGS sequence"/>
</dbReference>
<evidence type="ECO:0000313" key="7">
    <source>
        <dbReference type="Proteomes" id="UP000434957"/>
    </source>
</evidence>
<gene>
    <name evidence="4" type="ORF">PR001_g17262</name>
    <name evidence="3" type="ORF">PR002_g17705</name>
    <name evidence="5" type="ORF">PR003_g23055</name>
</gene>
<name>A0A6A3K3U0_9STRA</name>